<keyword evidence="3" id="KW-1185">Reference proteome</keyword>
<sequence length="142" mass="15156">MNHSVVHRLFIALVLAPAILTVGCAAPEAPGVRGRWKPVNHFAAAPEVIPLQQAYLFQASPADGTLKNMLSRWARDSRMSLSYLHSNDYTLYAPVADIHTTNLQAAVSALTDAYAQQGVSITADGSQIVVRAATAASAELED</sequence>
<keyword evidence="1" id="KW-0732">Signal</keyword>
<evidence type="ECO:0000256" key="1">
    <source>
        <dbReference type="SAM" id="SignalP"/>
    </source>
</evidence>
<accession>A0A514BVC6</accession>
<evidence type="ECO:0000313" key="2">
    <source>
        <dbReference type="EMBL" id="QDH71361.1"/>
    </source>
</evidence>
<reference evidence="2 3" key="1">
    <citation type="submission" date="2019-06" db="EMBL/GenBank/DDBJ databases">
        <title>Lysobacter alkalisoli sp. nov. isolated from saline-alkali soil.</title>
        <authorList>
            <person name="Sun J.-Q."/>
            <person name="Xu L."/>
        </authorList>
    </citation>
    <scope>NUCLEOTIDE SEQUENCE [LARGE SCALE GENOMIC DNA]</scope>
    <source>
        <strain evidence="2 3">SJ-36</strain>
    </source>
</reference>
<feature type="signal peptide" evidence="1">
    <location>
        <begin position="1"/>
        <end position="25"/>
    </location>
</feature>
<proteinExistence type="predicted"/>
<name>A0A514BVC6_9GAMM</name>
<gene>
    <name evidence="2" type="ORF">FKV23_15635</name>
</gene>
<feature type="chain" id="PRO_5022130768" description="Toxin co-regulated pilus biosynthesis protein Q C-terminal domain-containing protein" evidence="1">
    <location>
        <begin position="26"/>
        <end position="142"/>
    </location>
</feature>
<evidence type="ECO:0008006" key="4">
    <source>
        <dbReference type="Google" id="ProtNLM"/>
    </source>
</evidence>
<dbReference type="EMBL" id="CP041242">
    <property type="protein sequence ID" value="QDH71361.1"/>
    <property type="molecule type" value="Genomic_DNA"/>
</dbReference>
<dbReference type="Gene3D" id="3.55.50.70">
    <property type="match status" value="1"/>
</dbReference>
<evidence type="ECO:0000313" key="3">
    <source>
        <dbReference type="Proteomes" id="UP000317199"/>
    </source>
</evidence>
<dbReference type="AlphaFoldDB" id="A0A514BVC6"/>
<organism evidence="2 3">
    <name type="scientific">Marilutibacter alkalisoli</name>
    <dbReference type="NCBI Taxonomy" id="2591633"/>
    <lineage>
        <taxon>Bacteria</taxon>
        <taxon>Pseudomonadati</taxon>
        <taxon>Pseudomonadota</taxon>
        <taxon>Gammaproteobacteria</taxon>
        <taxon>Lysobacterales</taxon>
        <taxon>Lysobacteraceae</taxon>
        <taxon>Marilutibacter</taxon>
    </lineage>
</organism>
<dbReference type="KEGG" id="lyj:FKV23_15635"/>
<dbReference type="OrthoDB" id="5955043at2"/>
<protein>
    <recommendedName>
        <fullName evidence="4">Toxin co-regulated pilus biosynthesis protein Q C-terminal domain-containing protein</fullName>
    </recommendedName>
</protein>
<dbReference type="Proteomes" id="UP000317199">
    <property type="component" value="Chromosome"/>
</dbReference>